<dbReference type="InterPro" id="IPR049712">
    <property type="entry name" value="Poly_export"/>
</dbReference>
<dbReference type="Proteomes" id="UP000503251">
    <property type="component" value="Chromosome"/>
</dbReference>
<evidence type="ECO:0000259" key="3">
    <source>
        <dbReference type="Pfam" id="PF02563"/>
    </source>
</evidence>
<dbReference type="GO" id="GO:0015159">
    <property type="term" value="F:polysaccharide transmembrane transporter activity"/>
    <property type="evidence" value="ECO:0007669"/>
    <property type="project" value="InterPro"/>
</dbReference>
<feature type="domain" description="Polysaccharide export protein N-terminal" evidence="3">
    <location>
        <begin position="206"/>
        <end position="243"/>
    </location>
</feature>
<dbReference type="Proteomes" id="UP000434052">
    <property type="component" value="Unassembled WGS sequence"/>
</dbReference>
<proteinExistence type="predicted"/>
<keyword evidence="8" id="KW-1185">Reference proteome</keyword>
<name>A0A6P1ZFG8_9BACT</name>
<gene>
    <name evidence="6" type="ORF">DQK91_16185</name>
    <name evidence="5" type="ORF">E8L03_01690</name>
</gene>
<feature type="domain" description="Soluble ligand binding" evidence="4">
    <location>
        <begin position="262"/>
        <end position="314"/>
    </location>
</feature>
<dbReference type="PANTHER" id="PTHR33619">
    <property type="entry name" value="POLYSACCHARIDE EXPORT PROTEIN GFCE-RELATED"/>
    <property type="match status" value="1"/>
</dbReference>
<dbReference type="Gene3D" id="3.10.560.10">
    <property type="entry name" value="Outer membrane lipoprotein wza domain like"/>
    <property type="match status" value="1"/>
</dbReference>
<evidence type="ECO:0000256" key="1">
    <source>
        <dbReference type="ARBA" id="ARBA00022729"/>
    </source>
</evidence>
<dbReference type="Pfam" id="PF10531">
    <property type="entry name" value="SLBB"/>
    <property type="match status" value="1"/>
</dbReference>
<dbReference type="Pfam" id="PF02563">
    <property type="entry name" value="Poly_export"/>
    <property type="match status" value="2"/>
</dbReference>
<dbReference type="EMBL" id="QMIF01000012">
    <property type="protein sequence ID" value="TVM32072.1"/>
    <property type="molecule type" value="Genomic_DNA"/>
</dbReference>
<evidence type="ECO:0008006" key="9">
    <source>
        <dbReference type="Google" id="ProtNLM"/>
    </source>
</evidence>
<evidence type="ECO:0000259" key="4">
    <source>
        <dbReference type="Pfam" id="PF10531"/>
    </source>
</evidence>
<protein>
    <recommendedName>
        <fullName evidence="9">Polysaccharide export outer membrane protein</fullName>
    </recommendedName>
</protein>
<dbReference type="OrthoDB" id="193635at2"/>
<dbReference type="PANTHER" id="PTHR33619:SF3">
    <property type="entry name" value="POLYSACCHARIDE EXPORT PROTEIN GFCE-RELATED"/>
    <property type="match status" value="1"/>
</dbReference>
<feature type="region of interest" description="Disordered" evidence="2">
    <location>
        <begin position="20"/>
        <end position="39"/>
    </location>
</feature>
<dbReference type="AlphaFoldDB" id="A0A6P1ZFG8"/>
<reference evidence="6 7" key="1">
    <citation type="submission" date="2018-06" db="EMBL/GenBank/DDBJ databases">
        <title>Complete genome of Desulfovibrio marinus P48SEP.</title>
        <authorList>
            <person name="Crispim J.S."/>
            <person name="Vidigal P.M.P."/>
            <person name="Silva L.C.F."/>
            <person name="Araujo L.C."/>
            <person name="Laguardia C.N."/>
            <person name="Dias R.S."/>
            <person name="Sousa M.P."/>
            <person name="Paula S.O."/>
            <person name="Silva C."/>
        </authorList>
    </citation>
    <scope>NUCLEOTIDE SEQUENCE [LARGE SCALE GENOMIC DNA]</scope>
    <source>
        <strain evidence="6 7">P48SEP</strain>
    </source>
</reference>
<accession>A0A6P1ZFG8</accession>
<evidence type="ECO:0000313" key="6">
    <source>
        <dbReference type="EMBL" id="TVM32072.1"/>
    </source>
</evidence>
<evidence type="ECO:0000313" key="5">
    <source>
        <dbReference type="EMBL" id="QJT07715.1"/>
    </source>
</evidence>
<reference evidence="5 8" key="2">
    <citation type="submission" date="2019-04" db="EMBL/GenBank/DDBJ databases">
        <title>Isolation and culture of sulfate reducing bacteria from the cold seep of the South China Sea.</title>
        <authorList>
            <person name="Sun C."/>
            <person name="Liu R."/>
        </authorList>
    </citation>
    <scope>NUCLEOTIDE SEQUENCE [LARGE SCALE GENOMIC DNA]</scope>
    <source>
        <strain evidence="5 8">CS1</strain>
    </source>
</reference>
<dbReference type="Gene3D" id="3.30.1950.10">
    <property type="entry name" value="wza like domain"/>
    <property type="match status" value="2"/>
</dbReference>
<keyword evidence="1" id="KW-0732">Signal</keyword>
<organism evidence="6 7">
    <name type="scientific">Oceanidesulfovibrio marinus</name>
    <dbReference type="NCBI Taxonomy" id="370038"/>
    <lineage>
        <taxon>Bacteria</taxon>
        <taxon>Pseudomonadati</taxon>
        <taxon>Thermodesulfobacteriota</taxon>
        <taxon>Desulfovibrionia</taxon>
        <taxon>Desulfovibrionales</taxon>
        <taxon>Desulfovibrionaceae</taxon>
        <taxon>Oceanidesulfovibrio</taxon>
    </lineage>
</organism>
<feature type="domain" description="Polysaccharide export protein N-terminal" evidence="3">
    <location>
        <begin position="111"/>
        <end position="182"/>
    </location>
</feature>
<evidence type="ECO:0000256" key="2">
    <source>
        <dbReference type="SAM" id="MobiDB-lite"/>
    </source>
</evidence>
<sequence length="382" mass="41565">MVRPALAMRAPFLQNDAKNADDACVPNRRNKADPTSGCARQTTTKVHTMRILLFLLAALLAAGCGHTGPSFSDTVIHPAPSQEAFIPASYTLGPGDVVEVLYHSNPRQMVTRYVIGLGDTLRIEFYKHPDMNRDVAVRPDGFISLPLVGEVQAYGKTPSDLRQALTKAYSEYLRRPDITVIVADFDAKLDELKEAVTNAARGQARLVTLRPDGAITLPYIGDVQAAGLTMPQLNANVEEKYQTLVGGGLGITIDLNDAQSNVVYVMGEVNRPGFYQLRGPTTVTQAVAMAGGFADTAYTDEVVLVTRGAQRQPMGRVIDMDDIIGTGNIDRDVMLKQYDIVFVPMSPMAKAGLFGRRLWELIPARFSGTVGYQVFSNLTPTD</sequence>
<dbReference type="InterPro" id="IPR019554">
    <property type="entry name" value="Soluble_ligand-bd"/>
</dbReference>
<evidence type="ECO:0000313" key="7">
    <source>
        <dbReference type="Proteomes" id="UP000434052"/>
    </source>
</evidence>
<dbReference type="EMBL" id="CP039543">
    <property type="protein sequence ID" value="QJT07715.1"/>
    <property type="molecule type" value="Genomic_DNA"/>
</dbReference>
<evidence type="ECO:0000313" key="8">
    <source>
        <dbReference type="Proteomes" id="UP000503251"/>
    </source>
</evidence>
<dbReference type="InterPro" id="IPR003715">
    <property type="entry name" value="Poly_export_N"/>
</dbReference>